<name>A0A2N5T6C5_9BASI</name>
<accession>A0A2N5T6C5</accession>
<sequence>MSNSADNSPADTPSTHSVPRAIRQQRGLISQNFRNLGTKYEEYYAPSNQSYTIVPVDTNREKWNEALHRLEFKILPLLRHQIQTLPKLLDSSELREDLDGSKLQLITEIQSEIDQSLDQLFSIATGIQRRPASTPPRADDNDSREFKEYRRERLSIQLSCLNQELHWMFHLASSLIGDLKNPPQSHCYLLDLCHPGGIVQRTTRATETINGTLRGLASHEFILIQEDWALVFTSHDEHIAILTQLIHRATNHPEPENESDFSESDSEDDELTRRLRKHAIPLAQSFIPVLKLSRLFFRKLAQNELNKTPSRSFTDMNSYQLDKLSESAEDTRSDLFDIHTLIVGSHEINTAYSITSLINRIINRFDSILLLVIIYIIPLLANPISSQPNDLQNSLVAWNRLFMIAAHNCTRAAQACQIETPPSEPDEE</sequence>
<dbReference type="AlphaFoldDB" id="A0A2N5T6C5"/>
<dbReference type="EMBL" id="PGCI01000690">
    <property type="protein sequence ID" value="PLW21020.1"/>
    <property type="molecule type" value="Genomic_DNA"/>
</dbReference>
<dbReference type="PANTHER" id="PTHR33069:SF3">
    <property type="entry name" value="DYNEIN HEAVY CHAIN TAIL DOMAIN-CONTAINING PROTEIN"/>
    <property type="match status" value="1"/>
</dbReference>
<comment type="caution">
    <text evidence="2">The sequence shown here is derived from an EMBL/GenBank/DDBJ whole genome shotgun (WGS) entry which is preliminary data.</text>
</comment>
<organism evidence="2 3">
    <name type="scientific">Puccinia coronata f. sp. avenae</name>
    <dbReference type="NCBI Taxonomy" id="200324"/>
    <lineage>
        <taxon>Eukaryota</taxon>
        <taxon>Fungi</taxon>
        <taxon>Dikarya</taxon>
        <taxon>Basidiomycota</taxon>
        <taxon>Pucciniomycotina</taxon>
        <taxon>Pucciniomycetes</taxon>
        <taxon>Pucciniales</taxon>
        <taxon>Pucciniaceae</taxon>
        <taxon>Puccinia</taxon>
    </lineage>
</organism>
<feature type="region of interest" description="Disordered" evidence="1">
    <location>
        <begin position="1"/>
        <end position="23"/>
    </location>
</feature>
<gene>
    <name evidence="2" type="ORF">PCASD_15092</name>
</gene>
<evidence type="ECO:0000313" key="3">
    <source>
        <dbReference type="Proteomes" id="UP000235392"/>
    </source>
</evidence>
<dbReference type="PANTHER" id="PTHR33069">
    <property type="entry name" value="CHROMOSOME 7, WHOLE GENOME SHOTGUN SEQUENCE-RELATED"/>
    <property type="match status" value="1"/>
</dbReference>
<evidence type="ECO:0000313" key="2">
    <source>
        <dbReference type="EMBL" id="PLW21020.1"/>
    </source>
</evidence>
<reference evidence="2 3" key="1">
    <citation type="submission" date="2017-11" db="EMBL/GenBank/DDBJ databases">
        <title>De novo assembly and phasing of dikaryotic genomes from two isolates of Puccinia coronata f. sp. avenae, the causal agent of oat crown rust.</title>
        <authorList>
            <person name="Miller M.E."/>
            <person name="Zhang Y."/>
            <person name="Omidvar V."/>
            <person name="Sperschneider J."/>
            <person name="Schwessinger B."/>
            <person name="Raley C."/>
            <person name="Palmer J.M."/>
            <person name="Garnica D."/>
            <person name="Upadhyaya N."/>
            <person name="Rathjen J."/>
            <person name="Taylor J.M."/>
            <person name="Park R.F."/>
            <person name="Dodds P.N."/>
            <person name="Hirsch C.D."/>
            <person name="Kianian S.F."/>
            <person name="Figueroa M."/>
        </authorList>
    </citation>
    <scope>NUCLEOTIDE SEQUENCE [LARGE SCALE GENOMIC DNA]</scope>
    <source>
        <strain evidence="2">12SD80</strain>
    </source>
</reference>
<proteinExistence type="predicted"/>
<feature type="compositionally biased region" description="Polar residues" evidence="1">
    <location>
        <begin position="1"/>
        <end position="17"/>
    </location>
</feature>
<evidence type="ECO:0000256" key="1">
    <source>
        <dbReference type="SAM" id="MobiDB-lite"/>
    </source>
</evidence>
<protein>
    <submittedName>
        <fullName evidence="2">Uncharacterized protein</fullName>
    </submittedName>
</protein>
<dbReference type="Proteomes" id="UP000235392">
    <property type="component" value="Unassembled WGS sequence"/>
</dbReference>